<dbReference type="AlphaFoldDB" id="A0A670II01"/>
<name>A0A670II01_PODMU</name>
<keyword evidence="3" id="KW-1185">Reference proteome</keyword>
<evidence type="ECO:0000313" key="3">
    <source>
        <dbReference type="Proteomes" id="UP000472272"/>
    </source>
</evidence>
<feature type="transmembrane region" description="Helical" evidence="1">
    <location>
        <begin position="35"/>
        <end position="52"/>
    </location>
</feature>
<reference evidence="2" key="3">
    <citation type="submission" date="2025-09" db="UniProtKB">
        <authorList>
            <consortium name="Ensembl"/>
        </authorList>
    </citation>
    <scope>IDENTIFICATION</scope>
</reference>
<dbReference type="Ensembl" id="ENSPMRT00000011993.1">
    <property type="protein sequence ID" value="ENSPMRP00000011226.1"/>
    <property type="gene ID" value="ENSPMRG00000007503.1"/>
</dbReference>
<sequence>MEVPQLDLLESPEGCPSPLELKSAPSKKMWVKLRALYRWGAIFFFFAAAINSI</sequence>
<keyword evidence="1" id="KW-0472">Membrane</keyword>
<accession>A0A670II01</accession>
<reference evidence="2" key="2">
    <citation type="submission" date="2025-08" db="UniProtKB">
        <authorList>
            <consortium name="Ensembl"/>
        </authorList>
    </citation>
    <scope>IDENTIFICATION</scope>
</reference>
<proteinExistence type="predicted"/>
<keyword evidence="1" id="KW-0812">Transmembrane</keyword>
<dbReference type="Proteomes" id="UP000472272">
    <property type="component" value="Chromosome 2"/>
</dbReference>
<dbReference type="GeneTree" id="ENSGT00990000208913"/>
<organism evidence="2 3">
    <name type="scientific">Podarcis muralis</name>
    <name type="common">Wall lizard</name>
    <name type="synonym">Lacerta muralis</name>
    <dbReference type="NCBI Taxonomy" id="64176"/>
    <lineage>
        <taxon>Eukaryota</taxon>
        <taxon>Metazoa</taxon>
        <taxon>Chordata</taxon>
        <taxon>Craniata</taxon>
        <taxon>Vertebrata</taxon>
        <taxon>Euteleostomi</taxon>
        <taxon>Lepidosauria</taxon>
        <taxon>Squamata</taxon>
        <taxon>Bifurcata</taxon>
        <taxon>Unidentata</taxon>
        <taxon>Episquamata</taxon>
        <taxon>Laterata</taxon>
        <taxon>Lacertibaenia</taxon>
        <taxon>Lacertidae</taxon>
        <taxon>Podarcis</taxon>
    </lineage>
</organism>
<evidence type="ECO:0000313" key="2">
    <source>
        <dbReference type="Ensembl" id="ENSPMRP00000011226.1"/>
    </source>
</evidence>
<protein>
    <submittedName>
        <fullName evidence="2">Uncharacterized protein</fullName>
    </submittedName>
</protein>
<reference evidence="2 3" key="1">
    <citation type="journal article" date="2019" name="Proc. Natl. Acad. Sci. U.S.A.">
        <title>Regulatory changes in pterin and carotenoid genes underlie balanced color polymorphisms in the wall lizard.</title>
        <authorList>
            <person name="Andrade P."/>
            <person name="Pinho C."/>
            <person name="Perez I de Lanuza G."/>
            <person name="Afonso S."/>
            <person name="Brejcha J."/>
            <person name="Rubin C.J."/>
            <person name="Wallerman O."/>
            <person name="Pereira P."/>
            <person name="Sabatino S.J."/>
            <person name="Bellati A."/>
            <person name="Pellitteri-Rosa D."/>
            <person name="Bosakova Z."/>
            <person name="Bunikis I."/>
            <person name="Carretero M.A."/>
            <person name="Feiner N."/>
            <person name="Marsik P."/>
            <person name="Pauperio F."/>
            <person name="Salvi D."/>
            <person name="Soler L."/>
            <person name="While G.M."/>
            <person name="Uller T."/>
            <person name="Font E."/>
            <person name="Andersson L."/>
            <person name="Carneiro M."/>
        </authorList>
    </citation>
    <scope>NUCLEOTIDE SEQUENCE</scope>
</reference>
<evidence type="ECO:0000256" key="1">
    <source>
        <dbReference type="SAM" id="Phobius"/>
    </source>
</evidence>
<keyword evidence="1" id="KW-1133">Transmembrane helix</keyword>